<dbReference type="EMBL" id="SDKM01000030">
    <property type="protein sequence ID" value="RYP83688.1"/>
    <property type="molecule type" value="Genomic_DNA"/>
</dbReference>
<evidence type="ECO:0000313" key="1">
    <source>
        <dbReference type="EMBL" id="RYP83688.1"/>
    </source>
</evidence>
<reference evidence="1 2" key="1">
    <citation type="submission" date="2019-01" db="EMBL/GenBank/DDBJ databases">
        <title>Nocardioides guangzhouensis sp. nov., an actinobacterium isolated from soil.</title>
        <authorList>
            <person name="Fu Y."/>
            <person name="Cai Y."/>
            <person name="Lin Z."/>
            <person name="Chen P."/>
        </authorList>
    </citation>
    <scope>NUCLEOTIDE SEQUENCE [LARGE SCALE GENOMIC DNA]</scope>
    <source>
        <strain evidence="1 2">130</strain>
    </source>
</reference>
<proteinExistence type="predicted"/>
<keyword evidence="2" id="KW-1185">Reference proteome</keyword>
<organism evidence="1 2">
    <name type="scientific">Nocardioides guangzhouensis</name>
    <dbReference type="NCBI Taxonomy" id="2497878"/>
    <lineage>
        <taxon>Bacteria</taxon>
        <taxon>Bacillati</taxon>
        <taxon>Actinomycetota</taxon>
        <taxon>Actinomycetes</taxon>
        <taxon>Propionibacteriales</taxon>
        <taxon>Nocardioidaceae</taxon>
        <taxon>Nocardioides</taxon>
    </lineage>
</organism>
<dbReference type="InterPro" id="IPR054206">
    <property type="entry name" value="DUF6912"/>
</dbReference>
<name>A0A4Q4Z826_9ACTN</name>
<dbReference type="Pfam" id="PF21853">
    <property type="entry name" value="DUF6912"/>
    <property type="match status" value="1"/>
</dbReference>
<accession>A0A4Q4Z826</accession>
<evidence type="ECO:0000313" key="2">
    <source>
        <dbReference type="Proteomes" id="UP000295198"/>
    </source>
</evidence>
<gene>
    <name evidence="1" type="ORF">EKO23_18195</name>
</gene>
<dbReference type="OrthoDB" id="3214389at2"/>
<sequence>MSTRVYVPTTLDRLAAYVEAGRVPAADERLVAPGDDEEAEYDALMAAADDAALLLDGPGRRVVLVAEVADTDGDLPRKRWVSVHADTEDDPDPEADLAWFATQEIPDLLDGRSGR</sequence>
<protein>
    <submittedName>
        <fullName evidence="1">Uncharacterized protein</fullName>
    </submittedName>
</protein>
<comment type="caution">
    <text evidence="1">The sequence shown here is derived from an EMBL/GenBank/DDBJ whole genome shotgun (WGS) entry which is preliminary data.</text>
</comment>
<dbReference type="RefSeq" id="WP_134719551.1">
    <property type="nucleotide sequence ID" value="NZ_SDKM01000030.1"/>
</dbReference>
<dbReference type="Proteomes" id="UP000295198">
    <property type="component" value="Unassembled WGS sequence"/>
</dbReference>
<dbReference type="AlphaFoldDB" id="A0A4Q4Z826"/>